<evidence type="ECO:0000256" key="1">
    <source>
        <dbReference type="ARBA" id="ARBA00004138"/>
    </source>
</evidence>
<evidence type="ECO:0000256" key="15">
    <source>
        <dbReference type="PIRSR" id="PIRSR603915-2"/>
    </source>
</evidence>
<dbReference type="FunFam" id="1.10.287.70:FF:000055">
    <property type="entry name" value="Polycystic kidney disease 2-like 1"/>
    <property type="match status" value="1"/>
</dbReference>
<reference evidence="19 20" key="1">
    <citation type="journal article" date="2018" name="Elife">
        <title>Firefly genomes illuminate parallel origins of bioluminescence in beetles.</title>
        <authorList>
            <person name="Fallon T.R."/>
            <person name="Lower S.E."/>
            <person name="Chang C.H."/>
            <person name="Bessho-Uehara M."/>
            <person name="Martin G.J."/>
            <person name="Bewick A.J."/>
            <person name="Behringer M."/>
            <person name="Debat H.J."/>
            <person name="Wong I."/>
            <person name="Day J.C."/>
            <person name="Suvorov A."/>
            <person name="Silva C.J."/>
            <person name="Stanger-Hall K.F."/>
            <person name="Hall D.W."/>
            <person name="Schmitz R.J."/>
            <person name="Nelson D.R."/>
            <person name="Lewis S.M."/>
            <person name="Shigenobu S."/>
            <person name="Bybee S.M."/>
            <person name="Larracuente A.M."/>
            <person name="Oba Y."/>
            <person name="Weng J.K."/>
        </authorList>
    </citation>
    <scope>NUCLEOTIDE SEQUENCE [LARGE SCALE GENOMIC DNA]</scope>
    <source>
        <strain evidence="19">1611_PpyrPB1</strain>
        <tissue evidence="19">Whole body</tissue>
    </source>
</reference>
<feature type="domain" description="Polycystin cation channel PKD1/PKD2" evidence="17">
    <location>
        <begin position="295"/>
        <end position="519"/>
    </location>
</feature>
<keyword evidence="4" id="KW-0813">Transport</keyword>
<keyword evidence="20" id="KW-1185">Reference proteome</keyword>
<protein>
    <submittedName>
        <fullName evidence="19">Uncharacterized protein</fullName>
    </submittedName>
</protein>
<comment type="subcellular location">
    <subcellularLocation>
        <location evidence="2">Cell membrane</location>
        <topology evidence="2">Multi-pass membrane protein</topology>
    </subcellularLocation>
    <subcellularLocation>
        <location evidence="1">Cell projection</location>
        <location evidence="1">Cilium</location>
    </subcellularLocation>
</comment>
<evidence type="ECO:0000259" key="18">
    <source>
        <dbReference type="Pfam" id="PF20519"/>
    </source>
</evidence>
<evidence type="ECO:0000256" key="9">
    <source>
        <dbReference type="ARBA" id="ARBA00023065"/>
    </source>
</evidence>
<dbReference type="InterPro" id="IPR051223">
    <property type="entry name" value="Polycystin"/>
</dbReference>
<dbReference type="AlphaFoldDB" id="A0A5N4ATJ0"/>
<dbReference type="InterPro" id="IPR003915">
    <property type="entry name" value="PKD_2"/>
</dbReference>
<feature type="transmembrane region" description="Helical" evidence="16">
    <location>
        <begin position="340"/>
        <end position="358"/>
    </location>
</feature>
<accession>A0A5N4ATJ0</accession>
<evidence type="ECO:0000256" key="8">
    <source>
        <dbReference type="ARBA" id="ARBA00023054"/>
    </source>
</evidence>
<dbReference type="SUPFAM" id="SSF81324">
    <property type="entry name" value="Voltage-gated potassium channels"/>
    <property type="match status" value="1"/>
</dbReference>
<evidence type="ECO:0000256" key="5">
    <source>
        <dbReference type="ARBA" id="ARBA00022475"/>
    </source>
</evidence>
<dbReference type="EMBL" id="VVIM01000004">
    <property type="protein sequence ID" value="KAB0800661.1"/>
    <property type="molecule type" value="Genomic_DNA"/>
</dbReference>
<dbReference type="GO" id="GO:0005929">
    <property type="term" value="C:cilium"/>
    <property type="evidence" value="ECO:0007669"/>
    <property type="project" value="UniProtKB-SubCell"/>
</dbReference>
<keyword evidence="6 16" id="KW-0812">Transmembrane</keyword>
<dbReference type="OrthoDB" id="444119at2759"/>
<dbReference type="Pfam" id="PF08016">
    <property type="entry name" value="PKD_channel"/>
    <property type="match status" value="1"/>
</dbReference>
<comment type="caution">
    <text evidence="19">The sequence shown here is derived from an EMBL/GenBank/DDBJ whole genome shotgun (WGS) entry which is preliminary data.</text>
</comment>
<evidence type="ECO:0000256" key="11">
    <source>
        <dbReference type="ARBA" id="ARBA00023157"/>
    </source>
</evidence>
<sequence>MKEIKKKTPEGRRCDALRRHLRCRHILTSSEMLPDSSEQAVVNATVREIVILAVFIIVISVISFIMTTPALHEFGKSLTDAFTKTKFSGYGESTLSFYDIKTANDFWTYSETVLVNSLYSENWYDDVKPIKKMDDDDQNALLENVILGVGRIRQLRVRNNSCILHDYMVRNFAACYSTYSKSAEDKDPFGRRRGTAWTYNSPRDVGSVLYYGTLATYGSGGYYQKMERSKGATRSVIFDLKANLWLTKGTRAIIYEFTVFNANVDLFCTAKIVFEFPPTGGVLPSVSFRPAYLLRYQTDKRITLFVFEGAYLLLLVYFTIEEIEEIVFFRIRYVKNFWNYVDLTSLLLSYALIPLNLLRQFATDAAIKKLRIVTFEPEYGNFEEATDYQVQFDFCIACVLFLQCIKLFKYFGFNRKMGQLNSTLKYCRSGISGYTLMFVIVFFAYAELGYLLFGSQVKRFSGFITSMITLFRTVLGDFNYAELDEADRIFAPIFFISYIFVVFYILMNMFLAIVNDAYADCKVEMVIGEKSKRGQLMTTALYSILNKFVITRIFVPQSILHPKHYYITVHRAETILKACGYTEPDIMGVIYKCGGDYYKKNTKIDVLLLMKEGDRNVYEVPPMPDLPKKIAAAKVTPIILESEFLEQNQRIEDIESELVDLSGQLDGLIQQITNAVSGEDEEED</sequence>
<dbReference type="InParanoid" id="A0A5N4ATJ0"/>
<evidence type="ECO:0000256" key="14">
    <source>
        <dbReference type="ARBA" id="ARBA00023303"/>
    </source>
</evidence>
<keyword evidence="5" id="KW-1003">Cell membrane</keyword>
<feature type="transmembrane region" description="Helical" evidence="16">
    <location>
        <begin position="431"/>
        <end position="453"/>
    </location>
</feature>
<dbReference type="GO" id="GO:0050982">
    <property type="term" value="P:detection of mechanical stimulus"/>
    <property type="evidence" value="ECO:0007669"/>
    <property type="project" value="TreeGrafter"/>
</dbReference>
<dbReference type="InterPro" id="IPR013122">
    <property type="entry name" value="PKD1_2_channel"/>
</dbReference>
<evidence type="ECO:0000256" key="3">
    <source>
        <dbReference type="ARBA" id="ARBA00007200"/>
    </source>
</evidence>
<feature type="transmembrane region" description="Helical" evidence="16">
    <location>
        <begin position="302"/>
        <end position="320"/>
    </location>
</feature>
<evidence type="ECO:0000256" key="12">
    <source>
        <dbReference type="ARBA" id="ARBA00023180"/>
    </source>
</evidence>
<keyword evidence="11" id="KW-1015">Disulfide bond</keyword>
<evidence type="ECO:0000313" key="19">
    <source>
        <dbReference type="EMBL" id="KAB0800661.1"/>
    </source>
</evidence>
<evidence type="ECO:0000259" key="17">
    <source>
        <dbReference type="Pfam" id="PF08016"/>
    </source>
</evidence>
<dbReference type="Proteomes" id="UP000327044">
    <property type="component" value="Unassembled WGS sequence"/>
</dbReference>
<feature type="transmembrane region" description="Helical" evidence="16">
    <location>
        <begin position="49"/>
        <end position="71"/>
    </location>
</feature>
<keyword evidence="8" id="KW-0175">Coiled coil</keyword>
<evidence type="ECO:0000256" key="7">
    <source>
        <dbReference type="ARBA" id="ARBA00022989"/>
    </source>
</evidence>
<dbReference type="InterPro" id="IPR046791">
    <property type="entry name" value="Polycystin_dom"/>
</dbReference>
<comment type="similarity">
    <text evidence="3">Belongs to the polycystin family.</text>
</comment>
<keyword evidence="13" id="KW-0966">Cell projection</keyword>
<proteinExistence type="inferred from homology"/>
<evidence type="ECO:0000313" key="20">
    <source>
        <dbReference type="Proteomes" id="UP000327044"/>
    </source>
</evidence>
<feature type="disulfide bond" evidence="15">
    <location>
        <begin position="162"/>
        <end position="175"/>
    </location>
</feature>
<dbReference type="Gene3D" id="1.10.287.70">
    <property type="match status" value="1"/>
</dbReference>
<evidence type="ECO:0000256" key="16">
    <source>
        <dbReference type="SAM" id="Phobius"/>
    </source>
</evidence>
<keyword evidence="14" id="KW-0407">Ion channel</keyword>
<gene>
    <name evidence="19" type="ORF">PPYR_06400</name>
</gene>
<dbReference type="PANTHER" id="PTHR10877">
    <property type="entry name" value="POLYCYSTIN FAMILY MEMBER"/>
    <property type="match status" value="1"/>
</dbReference>
<dbReference type="GO" id="GO:0005886">
    <property type="term" value="C:plasma membrane"/>
    <property type="evidence" value="ECO:0007669"/>
    <property type="project" value="UniProtKB-SubCell"/>
</dbReference>
<evidence type="ECO:0000256" key="10">
    <source>
        <dbReference type="ARBA" id="ARBA00023136"/>
    </source>
</evidence>
<dbReference type="FunCoup" id="A0A5N4ATJ0">
    <property type="interactions" value="138"/>
</dbReference>
<dbReference type="Pfam" id="PF20519">
    <property type="entry name" value="Polycystin_dom"/>
    <property type="match status" value="1"/>
</dbReference>
<name>A0A5N4ATJ0_PHOPY</name>
<keyword evidence="12" id="KW-0325">Glycoprotein</keyword>
<feature type="domain" description="Polycystin" evidence="18">
    <location>
        <begin position="97"/>
        <end position="293"/>
    </location>
</feature>
<dbReference type="GO" id="GO:0005262">
    <property type="term" value="F:calcium channel activity"/>
    <property type="evidence" value="ECO:0007669"/>
    <property type="project" value="TreeGrafter"/>
</dbReference>
<evidence type="ECO:0000256" key="2">
    <source>
        <dbReference type="ARBA" id="ARBA00004651"/>
    </source>
</evidence>
<dbReference type="PRINTS" id="PR01433">
    <property type="entry name" value="POLYCYSTIN2"/>
</dbReference>
<feature type="transmembrane region" description="Helical" evidence="16">
    <location>
        <begin position="493"/>
        <end position="515"/>
    </location>
</feature>
<evidence type="ECO:0000256" key="13">
    <source>
        <dbReference type="ARBA" id="ARBA00023273"/>
    </source>
</evidence>
<keyword evidence="7 16" id="KW-1133">Transmembrane helix</keyword>
<dbReference type="PANTHER" id="PTHR10877:SF183">
    <property type="entry name" value="AT14535P-RELATED"/>
    <property type="match status" value="1"/>
</dbReference>
<keyword evidence="9" id="KW-0406">Ion transport</keyword>
<organism evidence="19 20">
    <name type="scientific">Photinus pyralis</name>
    <name type="common">Common eastern firefly</name>
    <name type="synonym">Lampyris pyralis</name>
    <dbReference type="NCBI Taxonomy" id="7054"/>
    <lineage>
        <taxon>Eukaryota</taxon>
        <taxon>Metazoa</taxon>
        <taxon>Ecdysozoa</taxon>
        <taxon>Arthropoda</taxon>
        <taxon>Hexapoda</taxon>
        <taxon>Insecta</taxon>
        <taxon>Pterygota</taxon>
        <taxon>Neoptera</taxon>
        <taxon>Endopterygota</taxon>
        <taxon>Coleoptera</taxon>
        <taxon>Polyphaga</taxon>
        <taxon>Elateriformia</taxon>
        <taxon>Elateroidea</taxon>
        <taxon>Lampyridae</taxon>
        <taxon>Lampyrinae</taxon>
        <taxon>Photinus</taxon>
    </lineage>
</organism>
<evidence type="ECO:0000256" key="6">
    <source>
        <dbReference type="ARBA" id="ARBA00022692"/>
    </source>
</evidence>
<dbReference type="GO" id="GO:0005509">
    <property type="term" value="F:calcium ion binding"/>
    <property type="evidence" value="ECO:0007669"/>
    <property type="project" value="InterPro"/>
</dbReference>
<evidence type="ECO:0000256" key="4">
    <source>
        <dbReference type="ARBA" id="ARBA00022448"/>
    </source>
</evidence>
<feature type="transmembrane region" description="Helical" evidence="16">
    <location>
        <begin position="392"/>
        <end position="411"/>
    </location>
</feature>
<keyword evidence="10 16" id="KW-0472">Membrane</keyword>